<dbReference type="InterPro" id="IPR003829">
    <property type="entry name" value="Pirin_N_dom"/>
</dbReference>
<dbReference type="InterPro" id="IPR008778">
    <property type="entry name" value="Pirin_C_dom"/>
</dbReference>
<dbReference type="Pfam" id="PF02678">
    <property type="entry name" value="Pirin"/>
    <property type="match status" value="1"/>
</dbReference>
<evidence type="ECO:0000259" key="3">
    <source>
        <dbReference type="Pfam" id="PF02678"/>
    </source>
</evidence>
<comment type="similarity">
    <text evidence="1">Belongs to the pirin family.</text>
</comment>
<evidence type="ECO:0000259" key="4">
    <source>
        <dbReference type="Pfam" id="PF05726"/>
    </source>
</evidence>
<dbReference type="InterPro" id="IPR011051">
    <property type="entry name" value="RmlC_Cupin_sf"/>
</dbReference>
<evidence type="ECO:0000256" key="2">
    <source>
        <dbReference type="SAM" id="MobiDB-lite"/>
    </source>
</evidence>
<keyword evidence="6" id="KW-1185">Reference proteome</keyword>
<dbReference type="InterPro" id="IPR014710">
    <property type="entry name" value="RmlC-like_jellyroll"/>
</dbReference>
<dbReference type="AlphaFoldDB" id="A0A7G9RSK4"/>
<dbReference type="PANTHER" id="PTHR43594:SF1">
    <property type="entry name" value="QUERCETIN 2,3-DIOXYGENASE PA2418-RELATED"/>
    <property type="match status" value="1"/>
</dbReference>
<feature type="domain" description="Pirin N-terminal" evidence="3">
    <location>
        <begin position="63"/>
        <end position="145"/>
    </location>
</feature>
<dbReference type="EMBL" id="CP060714">
    <property type="protein sequence ID" value="QNN58579.1"/>
    <property type="molecule type" value="Genomic_DNA"/>
</dbReference>
<feature type="compositionally biased region" description="Basic and acidic residues" evidence="2">
    <location>
        <begin position="345"/>
        <end position="356"/>
    </location>
</feature>
<evidence type="ECO:0000256" key="1">
    <source>
        <dbReference type="RuleBase" id="RU003457"/>
    </source>
</evidence>
<dbReference type="InterPro" id="IPR053186">
    <property type="entry name" value="QDO-related"/>
</dbReference>
<organism evidence="5 6">
    <name type="scientific">Diaphorobacter ruginosibacter</name>
    <dbReference type="NCBI Taxonomy" id="1715720"/>
    <lineage>
        <taxon>Bacteria</taxon>
        <taxon>Pseudomonadati</taxon>
        <taxon>Pseudomonadota</taxon>
        <taxon>Betaproteobacteria</taxon>
        <taxon>Burkholderiales</taxon>
        <taxon>Comamonadaceae</taxon>
        <taxon>Diaphorobacter</taxon>
    </lineage>
</organism>
<sequence length="356" mass="38960">MSTNDQPSIIIGAQALGSQLPGIDPFIFGAYHQDHYPRGNGRLGPDSELLKGREIGMDFSGKDGFSMYHGDTVPGFPAHPHRGFETVTIVRKGLVDHADSLGATARYGEGDVQWLTTGSGVQHGEMFPMVHENKDNTLDLFQIWLNLPAKRKMAKPDFTMFWAHDIPHVVLTDAQGRRSEVEVVAGDYAPADAAAAGGQRLVKALPPPPDSWASEPGADVAIWIIRIEPGASLVLPGAGSHARRALYLTTGSTLTVDGHRFDQRVMVEVRPDLPAPLRNEGDEVVEVLLLQGKPIAEPVAAHGPIVMNTQQEVAQAFRDYQRTEFGGWPWPSHAHTHGKEKRFARHPDGRVEKPRD</sequence>
<proteinExistence type="inferred from homology"/>
<reference evidence="5 6" key="1">
    <citation type="submission" date="2020-08" db="EMBL/GenBank/DDBJ databases">
        <title>Genome sequence of Diaphorobacter ruginosibacter DSM 27467T.</title>
        <authorList>
            <person name="Hyun D.-W."/>
            <person name="Bae J.-W."/>
        </authorList>
    </citation>
    <scope>NUCLEOTIDE SEQUENCE [LARGE SCALE GENOMIC DNA]</scope>
    <source>
        <strain evidence="5 6">DSM 27467</strain>
    </source>
</reference>
<evidence type="ECO:0000313" key="6">
    <source>
        <dbReference type="Proteomes" id="UP000515811"/>
    </source>
</evidence>
<feature type="region of interest" description="Disordered" evidence="2">
    <location>
        <begin position="328"/>
        <end position="356"/>
    </location>
</feature>
<feature type="compositionally biased region" description="Basic residues" evidence="2">
    <location>
        <begin position="334"/>
        <end position="344"/>
    </location>
</feature>
<feature type="domain" description="Pirin C-terminal" evidence="4">
    <location>
        <begin position="225"/>
        <end position="326"/>
    </location>
</feature>
<dbReference type="Gene3D" id="2.60.120.10">
    <property type="entry name" value="Jelly Rolls"/>
    <property type="match status" value="2"/>
</dbReference>
<name>A0A7G9RSK4_9BURK</name>
<protein>
    <submittedName>
        <fullName evidence="5">Pirin family protein</fullName>
    </submittedName>
</protein>
<dbReference type="RefSeq" id="WP_187599080.1">
    <property type="nucleotide sequence ID" value="NZ_CP060714.1"/>
</dbReference>
<dbReference type="Pfam" id="PF05726">
    <property type="entry name" value="Pirin_C"/>
    <property type="match status" value="1"/>
</dbReference>
<evidence type="ECO:0000313" key="5">
    <source>
        <dbReference type="EMBL" id="QNN58579.1"/>
    </source>
</evidence>
<dbReference type="PANTHER" id="PTHR43594">
    <property type="entry name" value="QUERCETIN 2,3-DIOXYGENASE"/>
    <property type="match status" value="1"/>
</dbReference>
<dbReference type="SUPFAM" id="SSF51182">
    <property type="entry name" value="RmlC-like cupins"/>
    <property type="match status" value="1"/>
</dbReference>
<gene>
    <name evidence="5" type="ORF">H9K76_07015</name>
</gene>
<accession>A0A7G9RSK4</accession>
<dbReference type="KEGG" id="drg:H9K76_07015"/>
<dbReference type="Proteomes" id="UP000515811">
    <property type="component" value="Chromosome"/>
</dbReference>